<protein>
    <submittedName>
        <fullName evidence="2">Uncharacterized protein</fullName>
    </submittedName>
</protein>
<reference evidence="2" key="4">
    <citation type="submission" date="2019-03" db="UniProtKB">
        <authorList>
            <consortium name="EnsemblPlants"/>
        </authorList>
    </citation>
    <scope>IDENTIFICATION</scope>
</reference>
<evidence type="ECO:0000256" key="1">
    <source>
        <dbReference type="SAM" id="MobiDB-lite"/>
    </source>
</evidence>
<reference evidence="3" key="2">
    <citation type="journal article" date="2017" name="Nat. Plants">
        <title>The Aegilops tauschii genome reveals multiple impacts of transposons.</title>
        <authorList>
            <person name="Zhao G."/>
            <person name="Zou C."/>
            <person name="Li K."/>
            <person name="Wang K."/>
            <person name="Li T."/>
            <person name="Gao L."/>
            <person name="Zhang X."/>
            <person name="Wang H."/>
            <person name="Yang Z."/>
            <person name="Liu X."/>
            <person name="Jiang W."/>
            <person name="Mao L."/>
            <person name="Kong X."/>
            <person name="Jiao Y."/>
            <person name="Jia J."/>
        </authorList>
    </citation>
    <scope>NUCLEOTIDE SEQUENCE [LARGE SCALE GENOMIC DNA]</scope>
    <source>
        <strain evidence="3">cv. AL8/78</strain>
    </source>
</reference>
<reference evidence="2" key="3">
    <citation type="journal article" date="2017" name="Nature">
        <title>Genome sequence of the progenitor of the wheat D genome Aegilops tauschii.</title>
        <authorList>
            <person name="Luo M.C."/>
            <person name="Gu Y.Q."/>
            <person name="Puiu D."/>
            <person name="Wang H."/>
            <person name="Twardziok S.O."/>
            <person name="Deal K.R."/>
            <person name="Huo N."/>
            <person name="Zhu T."/>
            <person name="Wang L."/>
            <person name="Wang Y."/>
            <person name="McGuire P.E."/>
            <person name="Liu S."/>
            <person name="Long H."/>
            <person name="Ramasamy R.K."/>
            <person name="Rodriguez J.C."/>
            <person name="Van S.L."/>
            <person name="Yuan L."/>
            <person name="Wang Z."/>
            <person name="Xia Z."/>
            <person name="Xiao L."/>
            <person name="Anderson O.D."/>
            <person name="Ouyang S."/>
            <person name="Liang Y."/>
            <person name="Zimin A.V."/>
            <person name="Pertea G."/>
            <person name="Qi P."/>
            <person name="Bennetzen J.L."/>
            <person name="Dai X."/>
            <person name="Dawson M.W."/>
            <person name="Muller H.G."/>
            <person name="Kugler K."/>
            <person name="Rivarola-Duarte L."/>
            <person name="Spannagl M."/>
            <person name="Mayer K.F.X."/>
            <person name="Lu F.H."/>
            <person name="Bevan M.W."/>
            <person name="Leroy P."/>
            <person name="Li P."/>
            <person name="You F.M."/>
            <person name="Sun Q."/>
            <person name="Liu Z."/>
            <person name="Lyons E."/>
            <person name="Wicker T."/>
            <person name="Salzberg S.L."/>
            <person name="Devos K.M."/>
            <person name="Dvorak J."/>
        </authorList>
    </citation>
    <scope>NUCLEOTIDE SEQUENCE [LARGE SCALE GENOMIC DNA]</scope>
    <source>
        <strain evidence="2">cv. AL8/78</strain>
    </source>
</reference>
<feature type="region of interest" description="Disordered" evidence="1">
    <location>
        <begin position="60"/>
        <end position="99"/>
    </location>
</feature>
<dbReference type="Proteomes" id="UP000015105">
    <property type="component" value="Chromosome 5D"/>
</dbReference>
<dbReference type="Gramene" id="AET5Gv20615400.1">
    <property type="protein sequence ID" value="AET5Gv20615400.1"/>
    <property type="gene ID" value="AET5Gv20615400"/>
</dbReference>
<evidence type="ECO:0000313" key="3">
    <source>
        <dbReference type="Proteomes" id="UP000015105"/>
    </source>
</evidence>
<dbReference type="AlphaFoldDB" id="A0A453L3R8"/>
<organism evidence="2 3">
    <name type="scientific">Aegilops tauschii subsp. strangulata</name>
    <name type="common">Goatgrass</name>
    <dbReference type="NCBI Taxonomy" id="200361"/>
    <lineage>
        <taxon>Eukaryota</taxon>
        <taxon>Viridiplantae</taxon>
        <taxon>Streptophyta</taxon>
        <taxon>Embryophyta</taxon>
        <taxon>Tracheophyta</taxon>
        <taxon>Spermatophyta</taxon>
        <taxon>Magnoliopsida</taxon>
        <taxon>Liliopsida</taxon>
        <taxon>Poales</taxon>
        <taxon>Poaceae</taxon>
        <taxon>BOP clade</taxon>
        <taxon>Pooideae</taxon>
        <taxon>Triticodae</taxon>
        <taxon>Triticeae</taxon>
        <taxon>Triticinae</taxon>
        <taxon>Aegilops</taxon>
    </lineage>
</organism>
<dbReference type="EnsemblPlants" id="AET5Gv20615400.1">
    <property type="protein sequence ID" value="AET5Gv20615400.1"/>
    <property type="gene ID" value="AET5Gv20615400"/>
</dbReference>
<keyword evidence="3" id="KW-1185">Reference proteome</keyword>
<name>A0A453L3R8_AEGTS</name>
<accession>A0A453L3R8</accession>
<sequence>MLRHAEYLEARGAVVSNVDCLRLLVRANDLILDVSDHLVGSLDLDPIHDVNDLRLRALEHSPPPSTIWRPAFKRASSTTSPTSSPPGSPRPSLDSGTAS</sequence>
<reference evidence="3" key="1">
    <citation type="journal article" date="2014" name="Science">
        <title>Ancient hybridizations among the ancestral genomes of bread wheat.</title>
        <authorList>
            <consortium name="International Wheat Genome Sequencing Consortium,"/>
            <person name="Marcussen T."/>
            <person name="Sandve S.R."/>
            <person name="Heier L."/>
            <person name="Spannagl M."/>
            <person name="Pfeifer M."/>
            <person name="Jakobsen K.S."/>
            <person name="Wulff B.B."/>
            <person name="Steuernagel B."/>
            <person name="Mayer K.F."/>
            <person name="Olsen O.A."/>
        </authorList>
    </citation>
    <scope>NUCLEOTIDE SEQUENCE [LARGE SCALE GENOMIC DNA]</scope>
    <source>
        <strain evidence="3">cv. AL8/78</strain>
    </source>
</reference>
<evidence type="ECO:0000313" key="2">
    <source>
        <dbReference type="EnsemblPlants" id="AET5Gv20615400.1"/>
    </source>
</evidence>
<reference evidence="2" key="5">
    <citation type="journal article" date="2021" name="G3 (Bethesda)">
        <title>Aegilops tauschii genome assembly Aet v5.0 features greater sequence contiguity and improved annotation.</title>
        <authorList>
            <person name="Wang L."/>
            <person name="Zhu T."/>
            <person name="Rodriguez J.C."/>
            <person name="Deal K.R."/>
            <person name="Dubcovsky J."/>
            <person name="McGuire P.E."/>
            <person name="Lux T."/>
            <person name="Spannagl M."/>
            <person name="Mayer K.F.X."/>
            <person name="Baldrich P."/>
            <person name="Meyers B.C."/>
            <person name="Huo N."/>
            <person name="Gu Y.Q."/>
            <person name="Zhou H."/>
            <person name="Devos K.M."/>
            <person name="Bennetzen J.L."/>
            <person name="Unver T."/>
            <person name="Budak H."/>
            <person name="Gulick P.J."/>
            <person name="Galiba G."/>
            <person name="Kalapos B."/>
            <person name="Nelson D.R."/>
            <person name="Li P."/>
            <person name="You F.M."/>
            <person name="Luo M.C."/>
            <person name="Dvorak J."/>
        </authorList>
    </citation>
    <scope>NUCLEOTIDE SEQUENCE [LARGE SCALE GENOMIC DNA]</scope>
    <source>
        <strain evidence="2">cv. AL8/78</strain>
    </source>
</reference>
<proteinExistence type="predicted"/>